<proteinExistence type="predicted"/>
<dbReference type="RefSeq" id="XP_060048504.1">
    <property type="nucleotide sequence ID" value="XM_060192521.1"/>
</dbReference>
<feature type="compositionally biased region" description="Basic and acidic residues" evidence="1">
    <location>
        <begin position="504"/>
        <end position="514"/>
    </location>
</feature>
<evidence type="ECO:0000313" key="2">
    <source>
        <dbReference type="Proteomes" id="UP001652624"/>
    </source>
</evidence>
<feature type="region of interest" description="Disordered" evidence="1">
    <location>
        <begin position="357"/>
        <end position="482"/>
    </location>
</feature>
<dbReference type="eggNOG" id="KOG0445">
    <property type="taxonomic scope" value="Eukaryota"/>
</dbReference>
<feature type="compositionally biased region" description="Basic and acidic residues" evidence="1">
    <location>
        <begin position="237"/>
        <end position="248"/>
    </location>
</feature>
<feature type="compositionally biased region" description="Pro residues" evidence="1">
    <location>
        <begin position="282"/>
        <end position="293"/>
    </location>
</feature>
<protein>
    <submittedName>
        <fullName evidence="3 4">Supervillin-like</fullName>
    </submittedName>
</protein>
<keyword evidence="2" id="KW-1185">Reference proteome</keyword>
<evidence type="ECO:0000256" key="1">
    <source>
        <dbReference type="SAM" id="MobiDB-lite"/>
    </source>
</evidence>
<dbReference type="RefSeq" id="XP_060048502.1">
    <property type="nucleotide sequence ID" value="XM_060192519.1"/>
</dbReference>
<feature type="region of interest" description="Disordered" evidence="1">
    <location>
        <begin position="37"/>
        <end position="94"/>
    </location>
</feature>
<dbReference type="Proteomes" id="UP001652624">
    <property type="component" value="Chromosome 6"/>
</dbReference>
<dbReference type="RefSeq" id="XP_016049583.2">
    <property type="nucleotide sequence ID" value="XM_016194097.2"/>
</dbReference>
<sequence>MKRKERIARRLEGIETDSQPLLLPGCPGLVTHRLLEEDAPRYMRASDPTSPHAGRSNEDEETSDSSSEKQARARLCPEATAVQSPLDVQGLESKAERIARYKAERRRQLAEKYGLSLEPEPGAQPASSSSRCRPRGEPPAAERRGSGADRWEDPREDPLPARPRARGGEPCLGSQRHDARDLPPAAETAPCFPFSEAPGAPKQMPSTPLALPGHPGSPRPSLGDLFLPEVHSSPGKPTHEWSLQKDAEGDTSSLINWPSRVRVRDKLVKEERTRGSPEASREPPPQRPQPPRAGPHLCFHSENSAFRRVPSTAAQPARGCVQPPEPAPAARLVSPAALEHAPELSWVGEAAPKALDGGRRESLVLHIQESSAEEEEEEGQGAPPSGEEPGAKDQGWTPPGAPAPQTEPEGPPLAPLPQRTGRSEMAVHLQSGARPQASRAPGHCWEVASKRRRGLERSLSDYTGPPPAPGRRDPEPPSEAGLLDTRVSVARLRHAYLESAAASRKPDLRPRGDRSAGAAGLPGGADPERVSRKPRRYFSPGESRKTSERFRTQPVTSAERKETYR</sequence>
<organism evidence="2 3">
    <name type="scientific">Erinaceus europaeus</name>
    <name type="common">Western European hedgehog</name>
    <dbReference type="NCBI Taxonomy" id="9365"/>
    <lineage>
        <taxon>Eukaryota</taxon>
        <taxon>Metazoa</taxon>
        <taxon>Chordata</taxon>
        <taxon>Craniata</taxon>
        <taxon>Vertebrata</taxon>
        <taxon>Euteleostomi</taxon>
        <taxon>Mammalia</taxon>
        <taxon>Eutheria</taxon>
        <taxon>Laurasiatheria</taxon>
        <taxon>Eulipotyphla</taxon>
        <taxon>Erinaceidae</taxon>
        <taxon>Erinaceinae</taxon>
        <taxon>Erinaceus</taxon>
    </lineage>
</organism>
<evidence type="ECO:0000313" key="4">
    <source>
        <dbReference type="RefSeq" id="XP_060048499.1"/>
    </source>
</evidence>
<evidence type="ECO:0000313" key="9">
    <source>
        <dbReference type="RefSeq" id="XP_060048504.1"/>
    </source>
</evidence>
<evidence type="ECO:0000313" key="7">
    <source>
        <dbReference type="RefSeq" id="XP_060048502.1"/>
    </source>
</evidence>
<feature type="compositionally biased region" description="Basic and acidic residues" evidence="1">
    <location>
        <begin position="542"/>
        <end position="551"/>
    </location>
</feature>
<dbReference type="AlphaFoldDB" id="A0A1S3WT84"/>
<gene>
    <name evidence="3 4 5 6 7 8 9" type="primary">LOC103125833</name>
</gene>
<dbReference type="RefSeq" id="XP_060048499.1">
    <property type="nucleotide sequence ID" value="XM_060192516.1"/>
</dbReference>
<dbReference type="OrthoDB" id="28894at2759"/>
<dbReference type="FunCoup" id="A0A1S3WT84">
    <property type="interactions" value="334"/>
</dbReference>
<dbReference type="GeneID" id="103125833"/>
<accession>A0A1S3WT84</accession>
<dbReference type="InParanoid" id="A0A1S3WT84"/>
<evidence type="ECO:0000313" key="8">
    <source>
        <dbReference type="RefSeq" id="XP_060048503.1"/>
    </source>
</evidence>
<feature type="region of interest" description="Disordered" evidence="1">
    <location>
        <begin position="498"/>
        <end position="565"/>
    </location>
</feature>
<dbReference type="RefSeq" id="XP_060048500.1">
    <property type="nucleotide sequence ID" value="XM_060192517.1"/>
</dbReference>
<evidence type="ECO:0000313" key="5">
    <source>
        <dbReference type="RefSeq" id="XP_060048500.1"/>
    </source>
</evidence>
<feature type="compositionally biased region" description="Basic and acidic residues" evidence="1">
    <location>
        <begin position="262"/>
        <end position="281"/>
    </location>
</feature>
<evidence type="ECO:0000313" key="6">
    <source>
        <dbReference type="RefSeq" id="XP_060048501.1"/>
    </source>
</evidence>
<evidence type="ECO:0000313" key="3">
    <source>
        <dbReference type="RefSeq" id="XP_016049583.2"/>
    </source>
</evidence>
<dbReference type="RefSeq" id="XP_060048503.1">
    <property type="nucleotide sequence ID" value="XM_060192520.1"/>
</dbReference>
<feature type="region of interest" description="Disordered" evidence="1">
    <location>
        <begin position="112"/>
        <end position="334"/>
    </location>
</feature>
<reference evidence="3 4" key="1">
    <citation type="submission" date="2025-05" db="UniProtKB">
        <authorList>
            <consortium name="RefSeq"/>
        </authorList>
    </citation>
    <scope>IDENTIFICATION</scope>
</reference>
<feature type="compositionally biased region" description="Basic and acidic residues" evidence="1">
    <location>
        <begin position="134"/>
        <end position="159"/>
    </location>
</feature>
<dbReference type="RefSeq" id="XP_060048501.1">
    <property type="nucleotide sequence ID" value="XM_060192518.1"/>
</dbReference>
<name>A0A1S3WT84_ERIEU</name>